<dbReference type="Proteomes" id="UP000030652">
    <property type="component" value="Unassembled WGS sequence"/>
</dbReference>
<feature type="signal peptide" evidence="1">
    <location>
        <begin position="1"/>
        <end position="23"/>
    </location>
</feature>
<comment type="caution">
    <text evidence="2">The sequence shown here is derived from an EMBL/GenBank/DDBJ whole genome shotgun (WGS) entry which is preliminary data.</text>
</comment>
<dbReference type="InterPro" id="IPR013783">
    <property type="entry name" value="Ig-like_fold"/>
</dbReference>
<dbReference type="EMBL" id="JRYO01000071">
    <property type="protein sequence ID" value="KHE93170.1"/>
    <property type="molecule type" value="Genomic_DNA"/>
</dbReference>
<keyword evidence="1" id="KW-0732">Signal</keyword>
<dbReference type="InterPro" id="IPR008964">
    <property type="entry name" value="Invasin/intimin_cell_adhesion"/>
</dbReference>
<dbReference type="AlphaFoldDB" id="A0A0B0ER66"/>
<name>A0A0B0ER66_9BACT</name>
<feature type="chain" id="PRO_5002056737" evidence="1">
    <location>
        <begin position="24"/>
        <end position="223"/>
    </location>
</feature>
<dbReference type="Gene3D" id="2.60.40.10">
    <property type="entry name" value="Immunoglobulins"/>
    <property type="match status" value="1"/>
</dbReference>
<evidence type="ECO:0000313" key="2">
    <source>
        <dbReference type="EMBL" id="KHE93170.1"/>
    </source>
</evidence>
<organism evidence="2 3">
    <name type="scientific">Candidatus Scalindua brodae</name>
    <dbReference type="NCBI Taxonomy" id="237368"/>
    <lineage>
        <taxon>Bacteria</taxon>
        <taxon>Pseudomonadati</taxon>
        <taxon>Planctomycetota</taxon>
        <taxon>Candidatus Brocadiia</taxon>
        <taxon>Candidatus Brocadiales</taxon>
        <taxon>Candidatus Scalinduaceae</taxon>
        <taxon>Candidatus Scalindua</taxon>
    </lineage>
</organism>
<protein>
    <submittedName>
        <fullName evidence="2">Bacterial Ig-like domain (Group 1)</fullName>
    </submittedName>
</protein>
<dbReference type="SUPFAM" id="SSF49373">
    <property type="entry name" value="Invasin/intimin cell-adhesion fragments"/>
    <property type="match status" value="1"/>
</dbReference>
<accession>A0A0B0ER66</accession>
<evidence type="ECO:0000313" key="3">
    <source>
        <dbReference type="Proteomes" id="UP000030652"/>
    </source>
</evidence>
<gene>
    <name evidence="2" type="ORF">SCABRO_01089</name>
</gene>
<proteinExistence type="predicted"/>
<evidence type="ECO:0000256" key="1">
    <source>
        <dbReference type="SAM" id="SignalP"/>
    </source>
</evidence>
<sequence>MLIKFKIHYLFFLMISWCGFTLADEDINTSTATGGDQIVVSPMSAMLDVSDTVSVNVFILDEDGNPIEGRKVQIIPQDSQIVYTNINKSVSDQSGYISFYLLGKQQGNSAVTVTDGVVSSQIDVAIRNLIHYILPYFSGDMQLSIINPTEDLNYVKVQFYENSERYLEPVVVRLGAKEMKTLNLSEELDTVLKDGWAEVNSTGLIFGGVWTNKGYLSLKKIEK</sequence>
<reference evidence="2 3" key="1">
    <citation type="submission" date="2014-10" db="EMBL/GenBank/DDBJ databases">
        <title>Draft genome of anammox bacterium scalindua brodae, obtained using differential coverage binning of sequence data from two enrichment reactors.</title>
        <authorList>
            <person name="Speth D.R."/>
            <person name="Russ L."/>
            <person name="Kartal B."/>
            <person name="Op den Camp H.J."/>
            <person name="Dutilh B.E."/>
            <person name="Jetten M.S."/>
        </authorList>
    </citation>
    <scope>NUCLEOTIDE SEQUENCE [LARGE SCALE GENOMIC DNA]</scope>
    <source>
        <strain evidence="2">RU1</strain>
    </source>
</reference>